<evidence type="ECO:0000256" key="3">
    <source>
        <dbReference type="RuleBase" id="RU003718"/>
    </source>
</evidence>
<sequence length="502" mass="55876">MNGLTNNTTTTPNPHFILIPLMAQGHMIPMVDMACLLAAGGAVVSFITTPVNAARIRPFISRIQTSSLAIRFVELRFPSAEAGLPLGCENLDLLPDSKFNKPFVEALPLLANQLELQLGKQIPIPDCIISDTKHAWAGSIARKLLIPHIIFHGPSCFYLHSTLSIRRHKILDGVKDEYEKFVLPDLPQRIEMAKAHVERWVDSPTWEKLRDECYAAEDAADGIVINTFEELEPWCVEMYRKATGKKVWPIGPLSLYNREIESTAIRGNEVPAMEAEKLQRWLDEREKGSVVFISFGSLARNPISQLTEIGCGLEAAGARFIWVVKEAEVKSGTEAEKWMEEFEDRSAKEKKGIVIRGWAPQMVVLSHPAVGGFMTHCGWNSILEAICAGVPMATWPHFADQFLNERLVVDVLGIGVAVGAVVPVKPADEERKEAVVGREKVEKAVVRLMDEGEEGEERRRRAREFGEKARNAMEEGGSSCQNLKGVIKYVSDRKNKISGRGF</sequence>
<proteinExistence type="inferred from homology"/>
<keyword evidence="6" id="KW-1185">Reference proteome</keyword>
<dbReference type="FunFam" id="3.40.50.2000:FF:000047">
    <property type="entry name" value="Glycosyltransferase"/>
    <property type="match status" value="1"/>
</dbReference>
<dbReference type="AlphaFoldDB" id="A0ABD0VAL2"/>
<dbReference type="Pfam" id="PF00201">
    <property type="entry name" value="UDPGT"/>
    <property type="match status" value="1"/>
</dbReference>
<evidence type="ECO:0000256" key="1">
    <source>
        <dbReference type="ARBA" id="ARBA00009995"/>
    </source>
</evidence>
<evidence type="ECO:0000256" key="2">
    <source>
        <dbReference type="ARBA" id="ARBA00022679"/>
    </source>
</evidence>
<dbReference type="Proteomes" id="UP001552299">
    <property type="component" value="Unassembled WGS sequence"/>
</dbReference>
<dbReference type="InterPro" id="IPR035595">
    <property type="entry name" value="UDP_glycos_trans_CS"/>
</dbReference>
<dbReference type="InterPro" id="IPR002213">
    <property type="entry name" value="UDP_glucos_trans"/>
</dbReference>
<dbReference type="PROSITE" id="PS00375">
    <property type="entry name" value="UDPGT"/>
    <property type="match status" value="1"/>
</dbReference>
<organism evidence="5 6">
    <name type="scientific">Dendrobium thyrsiflorum</name>
    <name type="common">Pinecone-like raceme dendrobium</name>
    <name type="synonym">Orchid</name>
    <dbReference type="NCBI Taxonomy" id="117978"/>
    <lineage>
        <taxon>Eukaryota</taxon>
        <taxon>Viridiplantae</taxon>
        <taxon>Streptophyta</taxon>
        <taxon>Embryophyta</taxon>
        <taxon>Tracheophyta</taxon>
        <taxon>Spermatophyta</taxon>
        <taxon>Magnoliopsida</taxon>
        <taxon>Liliopsida</taxon>
        <taxon>Asparagales</taxon>
        <taxon>Orchidaceae</taxon>
        <taxon>Epidendroideae</taxon>
        <taxon>Malaxideae</taxon>
        <taxon>Dendrobiinae</taxon>
        <taxon>Dendrobium</taxon>
    </lineage>
</organism>
<gene>
    <name evidence="5" type="ORF">M5K25_008732</name>
</gene>
<protein>
    <recommendedName>
        <fullName evidence="4">Glycosyltransferase</fullName>
        <ecNumber evidence="4">2.4.1.-</ecNumber>
    </recommendedName>
</protein>
<evidence type="ECO:0000313" key="5">
    <source>
        <dbReference type="EMBL" id="KAL0921638.1"/>
    </source>
</evidence>
<keyword evidence="2 3" id="KW-0808">Transferase</keyword>
<dbReference type="Gene3D" id="3.40.50.2000">
    <property type="entry name" value="Glycogen Phosphorylase B"/>
    <property type="match status" value="2"/>
</dbReference>
<dbReference type="EMBL" id="JANQDX010000007">
    <property type="protein sequence ID" value="KAL0921638.1"/>
    <property type="molecule type" value="Genomic_DNA"/>
</dbReference>
<dbReference type="PANTHER" id="PTHR48047:SF182">
    <property type="entry name" value="GLYCOSYLTRANSFERASE"/>
    <property type="match status" value="1"/>
</dbReference>
<evidence type="ECO:0000313" key="6">
    <source>
        <dbReference type="Proteomes" id="UP001552299"/>
    </source>
</evidence>
<evidence type="ECO:0000256" key="4">
    <source>
        <dbReference type="RuleBase" id="RU362057"/>
    </source>
</evidence>
<dbReference type="PANTHER" id="PTHR48047">
    <property type="entry name" value="GLYCOSYLTRANSFERASE"/>
    <property type="match status" value="1"/>
</dbReference>
<dbReference type="CDD" id="cd03784">
    <property type="entry name" value="GT1_Gtf-like"/>
    <property type="match status" value="1"/>
</dbReference>
<dbReference type="EC" id="2.4.1.-" evidence="4"/>
<comment type="caution">
    <text evidence="5">The sequence shown here is derived from an EMBL/GenBank/DDBJ whole genome shotgun (WGS) entry which is preliminary data.</text>
</comment>
<comment type="similarity">
    <text evidence="1 3">Belongs to the UDP-glycosyltransferase family.</text>
</comment>
<accession>A0ABD0VAL2</accession>
<dbReference type="GO" id="GO:0016757">
    <property type="term" value="F:glycosyltransferase activity"/>
    <property type="evidence" value="ECO:0007669"/>
    <property type="project" value="UniProtKB-KW"/>
</dbReference>
<dbReference type="SUPFAM" id="SSF53756">
    <property type="entry name" value="UDP-Glycosyltransferase/glycogen phosphorylase"/>
    <property type="match status" value="1"/>
</dbReference>
<keyword evidence="3" id="KW-0328">Glycosyltransferase</keyword>
<reference evidence="5 6" key="1">
    <citation type="journal article" date="2024" name="Plant Biotechnol. J.">
        <title>Dendrobium thyrsiflorum genome and its molecular insights into genes involved in important horticultural traits.</title>
        <authorList>
            <person name="Chen B."/>
            <person name="Wang J.Y."/>
            <person name="Zheng P.J."/>
            <person name="Li K.L."/>
            <person name="Liang Y.M."/>
            <person name="Chen X.F."/>
            <person name="Zhang C."/>
            <person name="Zhao X."/>
            <person name="He X."/>
            <person name="Zhang G.Q."/>
            <person name="Liu Z.J."/>
            <person name="Xu Q."/>
        </authorList>
    </citation>
    <scope>NUCLEOTIDE SEQUENCE [LARGE SCALE GENOMIC DNA]</scope>
    <source>
        <strain evidence="5">GZMU011</strain>
    </source>
</reference>
<name>A0ABD0VAL2_DENTH</name>